<name>A0A3M9NDY0_9BACT</name>
<dbReference type="InterPro" id="IPR038670">
    <property type="entry name" value="HslJ-like_sf"/>
</dbReference>
<comment type="caution">
    <text evidence="3">The sequence shown here is derived from an EMBL/GenBank/DDBJ whole genome shotgun (WGS) entry which is preliminary data.</text>
</comment>
<evidence type="ECO:0000313" key="3">
    <source>
        <dbReference type="EMBL" id="RNI35645.1"/>
    </source>
</evidence>
<dbReference type="Pfam" id="PF03724">
    <property type="entry name" value="META"/>
    <property type="match status" value="1"/>
</dbReference>
<dbReference type="OrthoDB" id="5348860at2"/>
<evidence type="ECO:0000256" key="1">
    <source>
        <dbReference type="SAM" id="SignalP"/>
    </source>
</evidence>
<gene>
    <name evidence="3" type="ORF">EFY79_11815</name>
</gene>
<dbReference type="InterPro" id="IPR005184">
    <property type="entry name" value="DUF306_Meta_HslJ"/>
</dbReference>
<evidence type="ECO:0000259" key="2">
    <source>
        <dbReference type="Pfam" id="PF03724"/>
    </source>
</evidence>
<dbReference type="InterPro" id="IPR053147">
    <property type="entry name" value="Hsp_HslJ-like"/>
</dbReference>
<dbReference type="PANTHER" id="PTHR35535">
    <property type="entry name" value="HEAT SHOCK PROTEIN HSLJ"/>
    <property type="match status" value="1"/>
</dbReference>
<dbReference type="EMBL" id="RJJR01000009">
    <property type="protein sequence ID" value="RNI35645.1"/>
    <property type="molecule type" value="Genomic_DNA"/>
</dbReference>
<keyword evidence="1" id="KW-0732">Signal</keyword>
<proteinExistence type="predicted"/>
<evidence type="ECO:0000313" key="4">
    <source>
        <dbReference type="Proteomes" id="UP000267223"/>
    </source>
</evidence>
<dbReference type="Gene3D" id="2.40.128.270">
    <property type="match status" value="1"/>
</dbReference>
<dbReference type="PANTHER" id="PTHR35535:SF1">
    <property type="entry name" value="HEAT SHOCK PROTEIN HSLJ"/>
    <property type="match status" value="1"/>
</dbReference>
<accession>A0A3M9NDY0</accession>
<dbReference type="Proteomes" id="UP000267223">
    <property type="component" value="Unassembled WGS sequence"/>
</dbReference>
<protein>
    <submittedName>
        <fullName evidence="3">META domain-containing protein</fullName>
    </submittedName>
</protein>
<feature type="signal peptide" evidence="1">
    <location>
        <begin position="1"/>
        <end position="18"/>
    </location>
</feature>
<reference evidence="3 4" key="1">
    <citation type="submission" date="2018-11" db="EMBL/GenBank/DDBJ databases">
        <title>Draft genome sequence of Ferruginibacter sp. BO-59.</title>
        <authorList>
            <person name="Im W.T."/>
        </authorList>
    </citation>
    <scope>NUCLEOTIDE SEQUENCE [LARGE SCALE GENOMIC DNA]</scope>
    <source>
        <strain evidence="3 4">BO-59</strain>
    </source>
</reference>
<feature type="domain" description="DUF306" evidence="2">
    <location>
        <begin position="37"/>
        <end position="136"/>
    </location>
</feature>
<sequence>MKILIALLAVIFSLSAFKDNGLVHNVENTSTVSNNLPLRNTRWKLVELGGKKIPANATSKQMYLILKSDSTITGNGGCNAFSGTYSTGKNNEIIFGEVVRTNILCPGIDFEKTYLDAIAKTDHYQIVGNELLLQNKLTSLAKFTGNDKQ</sequence>
<dbReference type="RefSeq" id="WP_123120925.1">
    <property type="nucleotide sequence ID" value="NZ_RJJR01000009.1"/>
</dbReference>
<keyword evidence="4" id="KW-1185">Reference proteome</keyword>
<feature type="chain" id="PRO_5018172273" evidence="1">
    <location>
        <begin position="19"/>
        <end position="149"/>
    </location>
</feature>
<dbReference type="AlphaFoldDB" id="A0A3M9NDY0"/>
<organism evidence="3 4">
    <name type="scientific">Hanamia caeni</name>
    <dbReference type="NCBI Taxonomy" id="2294116"/>
    <lineage>
        <taxon>Bacteria</taxon>
        <taxon>Pseudomonadati</taxon>
        <taxon>Bacteroidota</taxon>
        <taxon>Chitinophagia</taxon>
        <taxon>Chitinophagales</taxon>
        <taxon>Chitinophagaceae</taxon>
        <taxon>Hanamia</taxon>
    </lineage>
</organism>